<proteinExistence type="predicted"/>
<gene>
    <name evidence="1" type="ORF">LCGC14_2968370</name>
</gene>
<evidence type="ECO:0000313" key="1">
    <source>
        <dbReference type="EMBL" id="KKK66012.1"/>
    </source>
</evidence>
<organism evidence="1">
    <name type="scientific">marine sediment metagenome</name>
    <dbReference type="NCBI Taxonomy" id="412755"/>
    <lineage>
        <taxon>unclassified sequences</taxon>
        <taxon>metagenomes</taxon>
        <taxon>ecological metagenomes</taxon>
    </lineage>
</organism>
<comment type="caution">
    <text evidence="1">The sequence shown here is derived from an EMBL/GenBank/DDBJ whole genome shotgun (WGS) entry which is preliminary data.</text>
</comment>
<reference evidence="1" key="1">
    <citation type="journal article" date="2015" name="Nature">
        <title>Complex archaea that bridge the gap between prokaryotes and eukaryotes.</title>
        <authorList>
            <person name="Spang A."/>
            <person name="Saw J.H."/>
            <person name="Jorgensen S.L."/>
            <person name="Zaremba-Niedzwiedzka K."/>
            <person name="Martijn J."/>
            <person name="Lind A.E."/>
            <person name="van Eijk R."/>
            <person name="Schleper C."/>
            <person name="Guy L."/>
            <person name="Ettema T.J."/>
        </authorList>
    </citation>
    <scope>NUCLEOTIDE SEQUENCE</scope>
</reference>
<protein>
    <submittedName>
        <fullName evidence="1">Uncharacterized protein</fullName>
    </submittedName>
</protein>
<dbReference type="EMBL" id="LAZR01060283">
    <property type="protein sequence ID" value="KKK66012.1"/>
    <property type="molecule type" value="Genomic_DNA"/>
</dbReference>
<accession>A0A0F8XA53</accession>
<sequence length="371" mass="40201">GTFFQGRFHKAGSLVLPQTIWATKSGSVTDWNNRLSADDFGWEITADTDDINVFHQIHHGRHVQIFADNGEFYIPKSEGDILTPDTVSIRKTGSRGIKEGIPVVGVDGATLYMENSGTALREFIFTDAEAAYESTNLSQLAAHLLNTPTRMAYHRSTEADTPDLVLIVNLDGTLAVFSTQRDQNVAGWTLCETSGGTQGVGFIDVVDADGTMWFVTERTIGSGSKSFYLERFNDDLFVDLGVLDPPLQLDSQIDRFSMLNSLLPVIPSLMFKPSGSTLDADDRMHMLNRYTGPSSASLTIDGLDHLDGQVSKVIIDNTVQPDVTPSSGSATLERAPANTWQVGLAWPVVDGGTGIVHIQQLPVVASLPEGA</sequence>
<name>A0A0F8XA53_9ZZZZ</name>
<feature type="non-terminal residue" evidence="1">
    <location>
        <position position="1"/>
    </location>
</feature>
<dbReference type="AlphaFoldDB" id="A0A0F8XA53"/>
<feature type="non-terminal residue" evidence="1">
    <location>
        <position position="371"/>
    </location>
</feature>